<dbReference type="InterPro" id="IPR036707">
    <property type="entry name" value="MinE_sf"/>
</dbReference>
<comment type="similarity">
    <text evidence="1">Belongs to the MinE family.</text>
</comment>
<evidence type="ECO:0008006" key="4">
    <source>
        <dbReference type="Google" id="ProtNLM"/>
    </source>
</evidence>
<dbReference type="Proteomes" id="UP001165160">
    <property type="component" value="Unassembled WGS sequence"/>
</dbReference>
<comment type="caution">
    <text evidence="2">The sequence shown here is derived from an EMBL/GenBank/DDBJ whole genome shotgun (WGS) entry which is preliminary data.</text>
</comment>
<gene>
    <name evidence="2" type="ORF">TrVE_jg4470</name>
</gene>
<name>A0A9W7KT17_9STRA</name>
<evidence type="ECO:0000313" key="2">
    <source>
        <dbReference type="EMBL" id="GMI10326.1"/>
    </source>
</evidence>
<dbReference type="Gene3D" id="3.30.1070.10">
    <property type="entry name" value="Cell division topological specificity factor MinE"/>
    <property type="match status" value="1"/>
</dbReference>
<accession>A0A9W7KT17</accession>
<sequence length="90" mass="9839">MSFLSRLSSLLTPSVTTSGNVAKERLSLIIASQRGSSMLEGVDMKLLQADVSAIVARHINLKDSTPIKFEVVKQGETNLFEMQFEVGGRK</sequence>
<dbReference type="AlphaFoldDB" id="A0A9W7KT17"/>
<dbReference type="GO" id="GO:0051301">
    <property type="term" value="P:cell division"/>
    <property type="evidence" value="ECO:0007669"/>
    <property type="project" value="InterPro"/>
</dbReference>
<proteinExistence type="inferred from homology"/>
<keyword evidence="3" id="KW-1185">Reference proteome</keyword>
<organism evidence="2 3">
    <name type="scientific">Triparma verrucosa</name>
    <dbReference type="NCBI Taxonomy" id="1606542"/>
    <lineage>
        <taxon>Eukaryota</taxon>
        <taxon>Sar</taxon>
        <taxon>Stramenopiles</taxon>
        <taxon>Ochrophyta</taxon>
        <taxon>Bolidophyceae</taxon>
        <taxon>Parmales</taxon>
        <taxon>Triparmaceae</taxon>
        <taxon>Triparma</taxon>
    </lineage>
</organism>
<dbReference type="Pfam" id="PF03776">
    <property type="entry name" value="MinE"/>
    <property type="match status" value="1"/>
</dbReference>
<dbReference type="EMBL" id="BRXX01000413">
    <property type="protein sequence ID" value="GMI10326.1"/>
    <property type="molecule type" value="Genomic_DNA"/>
</dbReference>
<evidence type="ECO:0000313" key="3">
    <source>
        <dbReference type="Proteomes" id="UP001165160"/>
    </source>
</evidence>
<evidence type="ECO:0000256" key="1">
    <source>
        <dbReference type="ARBA" id="ARBA00008168"/>
    </source>
</evidence>
<protein>
    <recommendedName>
        <fullName evidence="4">Cell division topological specificity factor</fullName>
    </recommendedName>
</protein>
<dbReference type="InterPro" id="IPR005527">
    <property type="entry name" value="MinE"/>
</dbReference>
<reference evidence="3" key="1">
    <citation type="journal article" date="2023" name="Commun. Biol.">
        <title>Genome analysis of Parmales, the sister group of diatoms, reveals the evolutionary specialization of diatoms from phago-mixotrophs to photoautotrophs.</title>
        <authorList>
            <person name="Ban H."/>
            <person name="Sato S."/>
            <person name="Yoshikawa S."/>
            <person name="Yamada K."/>
            <person name="Nakamura Y."/>
            <person name="Ichinomiya M."/>
            <person name="Sato N."/>
            <person name="Blanc-Mathieu R."/>
            <person name="Endo H."/>
            <person name="Kuwata A."/>
            <person name="Ogata H."/>
        </authorList>
    </citation>
    <scope>NUCLEOTIDE SEQUENCE [LARGE SCALE GENOMIC DNA]</scope>
    <source>
        <strain evidence="3">NIES 3699</strain>
    </source>
</reference>